<protein>
    <recommendedName>
        <fullName evidence="2">Phospholipid scramblase</fullName>
    </recommendedName>
</protein>
<feature type="non-terminal residue" evidence="3">
    <location>
        <position position="1"/>
    </location>
</feature>
<dbReference type="PANTHER" id="PTHR23248">
    <property type="entry name" value="PHOSPHOLIPID SCRAMBLASE-RELATED"/>
    <property type="match status" value="1"/>
</dbReference>
<organism evidence="3 4">
    <name type="scientific">Pristionchus entomophagus</name>
    <dbReference type="NCBI Taxonomy" id="358040"/>
    <lineage>
        <taxon>Eukaryota</taxon>
        <taxon>Metazoa</taxon>
        <taxon>Ecdysozoa</taxon>
        <taxon>Nematoda</taxon>
        <taxon>Chromadorea</taxon>
        <taxon>Rhabditida</taxon>
        <taxon>Rhabditina</taxon>
        <taxon>Diplogasteromorpha</taxon>
        <taxon>Diplogasteroidea</taxon>
        <taxon>Neodiplogasteridae</taxon>
        <taxon>Pristionchus</taxon>
    </lineage>
</organism>
<evidence type="ECO:0000313" key="4">
    <source>
        <dbReference type="Proteomes" id="UP001432027"/>
    </source>
</evidence>
<dbReference type="PANTHER" id="PTHR23248:SF63">
    <property type="entry name" value="PHOSPHOLIPID SCRAMBLASE"/>
    <property type="match status" value="1"/>
</dbReference>
<dbReference type="GO" id="GO:0017128">
    <property type="term" value="F:phospholipid scramblase activity"/>
    <property type="evidence" value="ECO:0007669"/>
    <property type="project" value="InterPro"/>
</dbReference>
<dbReference type="InterPro" id="IPR005552">
    <property type="entry name" value="Scramblase"/>
</dbReference>
<dbReference type="EMBL" id="BTSX01000004">
    <property type="protein sequence ID" value="GMS94927.1"/>
    <property type="molecule type" value="Genomic_DNA"/>
</dbReference>
<keyword evidence="4" id="KW-1185">Reference proteome</keyword>
<keyword evidence="2" id="KW-0564">Palmitate</keyword>
<reference evidence="3" key="1">
    <citation type="submission" date="2023-10" db="EMBL/GenBank/DDBJ databases">
        <title>Genome assembly of Pristionchus species.</title>
        <authorList>
            <person name="Yoshida K."/>
            <person name="Sommer R.J."/>
        </authorList>
    </citation>
    <scope>NUCLEOTIDE SEQUENCE</scope>
    <source>
        <strain evidence="3">RS0144</strain>
    </source>
</reference>
<name>A0AAV5TL02_9BILA</name>
<dbReference type="Pfam" id="PF03803">
    <property type="entry name" value="Scramblase"/>
    <property type="match status" value="1"/>
</dbReference>
<gene>
    <name evidence="3" type="ORF">PENTCL1PPCAC_17102</name>
</gene>
<keyword evidence="2" id="KW-0106">Calcium</keyword>
<sequence length="119" mass="13239">PGAPVPDRGNWMPKPVLSSNVPHGLEYLNTVGHVFIKQVTDFIEVAVGWESRNKYVIMNGEGKKMYYAFEESDDCERMCCEKDRGFTIHITDNTGREVMRVTRNYGCCAGGCVCAVPGS</sequence>
<comment type="similarity">
    <text evidence="1 2">Belongs to the phospholipid scramblase family.</text>
</comment>
<comment type="cofactor">
    <cofactor evidence="2">
        <name>Ca(2+)</name>
        <dbReference type="ChEBI" id="CHEBI:29108"/>
    </cofactor>
</comment>
<evidence type="ECO:0000313" key="3">
    <source>
        <dbReference type="EMBL" id="GMS94927.1"/>
    </source>
</evidence>
<evidence type="ECO:0000256" key="1">
    <source>
        <dbReference type="ARBA" id="ARBA00005350"/>
    </source>
</evidence>
<dbReference type="AlphaFoldDB" id="A0AAV5TL02"/>
<comment type="caution">
    <text evidence="3">The sequence shown here is derived from an EMBL/GenBank/DDBJ whole genome shotgun (WGS) entry which is preliminary data.</text>
</comment>
<accession>A0AAV5TL02</accession>
<dbReference type="Proteomes" id="UP001432027">
    <property type="component" value="Unassembled WGS sequence"/>
</dbReference>
<proteinExistence type="inferred from homology"/>
<evidence type="ECO:0000256" key="2">
    <source>
        <dbReference type="RuleBase" id="RU363116"/>
    </source>
</evidence>
<dbReference type="GO" id="GO:0005886">
    <property type="term" value="C:plasma membrane"/>
    <property type="evidence" value="ECO:0007669"/>
    <property type="project" value="TreeGrafter"/>
</dbReference>
<comment type="function">
    <text evidence="2">May mediate accelerated ATP-independent bidirectional transbilayer migration of phospholipids upon binding calcium ions that results in a loss of phospholipid asymmetry in the plasma membrane.</text>
</comment>
<keyword evidence="2" id="KW-0449">Lipoprotein</keyword>